<name>A0A8K0NYI3_LADFU</name>
<evidence type="ECO:0000313" key="2">
    <source>
        <dbReference type="EMBL" id="KAG8226218.1"/>
    </source>
</evidence>
<keyword evidence="3" id="KW-1185">Reference proteome</keyword>
<sequence>MSKSDHSSDSGKDYLPHQNEGMVIILLAVLAVAAARPEAPLHGGYHASSAHRSNGFHSARAVALVNGNGANGQNGANGEEGGEELSDDLAVPSNGAPAPVGLERRIISSIHLNELENKLNIVVGRYSYFLQAIGLVGSLTSRRIRPRQRWLLDVKEDLKTMKVAIWMQKTRIDRRHSTEEVKVHTKLSLLHNCQLR</sequence>
<accession>A0A8K0NYI3</accession>
<feature type="non-terminal residue" evidence="2">
    <location>
        <position position="196"/>
    </location>
</feature>
<dbReference type="AlphaFoldDB" id="A0A8K0NYI3"/>
<protein>
    <submittedName>
        <fullName evidence="2">Uncharacterized protein</fullName>
    </submittedName>
</protein>
<dbReference type="Proteomes" id="UP000792457">
    <property type="component" value="Unassembled WGS sequence"/>
</dbReference>
<reference evidence="2" key="1">
    <citation type="submission" date="2013-04" db="EMBL/GenBank/DDBJ databases">
        <authorList>
            <person name="Qu J."/>
            <person name="Murali S.C."/>
            <person name="Bandaranaike D."/>
            <person name="Bellair M."/>
            <person name="Blankenburg K."/>
            <person name="Chao H."/>
            <person name="Dinh H."/>
            <person name="Doddapaneni H."/>
            <person name="Downs B."/>
            <person name="Dugan-Rocha S."/>
            <person name="Elkadiri S."/>
            <person name="Gnanaolivu R.D."/>
            <person name="Hernandez B."/>
            <person name="Javaid M."/>
            <person name="Jayaseelan J.C."/>
            <person name="Lee S."/>
            <person name="Li M."/>
            <person name="Ming W."/>
            <person name="Munidasa M."/>
            <person name="Muniz J."/>
            <person name="Nguyen L."/>
            <person name="Ongeri F."/>
            <person name="Osuji N."/>
            <person name="Pu L.-L."/>
            <person name="Puazo M."/>
            <person name="Qu C."/>
            <person name="Quiroz J."/>
            <person name="Raj R."/>
            <person name="Weissenberger G."/>
            <person name="Xin Y."/>
            <person name="Zou X."/>
            <person name="Han Y."/>
            <person name="Richards S."/>
            <person name="Worley K."/>
            <person name="Muzny D."/>
            <person name="Gibbs R."/>
        </authorList>
    </citation>
    <scope>NUCLEOTIDE SEQUENCE</scope>
    <source>
        <strain evidence="2">Sampled in the wild</strain>
    </source>
</reference>
<organism evidence="2 3">
    <name type="scientific">Ladona fulva</name>
    <name type="common">Scarce chaser dragonfly</name>
    <name type="synonym">Libellula fulva</name>
    <dbReference type="NCBI Taxonomy" id="123851"/>
    <lineage>
        <taxon>Eukaryota</taxon>
        <taxon>Metazoa</taxon>
        <taxon>Ecdysozoa</taxon>
        <taxon>Arthropoda</taxon>
        <taxon>Hexapoda</taxon>
        <taxon>Insecta</taxon>
        <taxon>Pterygota</taxon>
        <taxon>Palaeoptera</taxon>
        <taxon>Odonata</taxon>
        <taxon>Epiprocta</taxon>
        <taxon>Anisoptera</taxon>
        <taxon>Libelluloidea</taxon>
        <taxon>Libellulidae</taxon>
        <taxon>Ladona</taxon>
    </lineage>
</organism>
<feature type="compositionally biased region" description="Low complexity" evidence="1">
    <location>
        <begin position="67"/>
        <end position="77"/>
    </location>
</feature>
<comment type="caution">
    <text evidence="2">The sequence shown here is derived from an EMBL/GenBank/DDBJ whole genome shotgun (WGS) entry which is preliminary data.</text>
</comment>
<dbReference type="EMBL" id="KZ308272">
    <property type="protein sequence ID" value="KAG8226218.1"/>
    <property type="molecule type" value="Genomic_DNA"/>
</dbReference>
<proteinExistence type="predicted"/>
<gene>
    <name evidence="2" type="ORF">J437_LFUL006320</name>
</gene>
<reference evidence="2" key="2">
    <citation type="submission" date="2017-10" db="EMBL/GenBank/DDBJ databases">
        <title>Ladona fulva Genome sequencing and assembly.</title>
        <authorList>
            <person name="Murali S."/>
            <person name="Richards S."/>
            <person name="Bandaranaike D."/>
            <person name="Bellair M."/>
            <person name="Blankenburg K."/>
            <person name="Chao H."/>
            <person name="Dinh H."/>
            <person name="Doddapaneni H."/>
            <person name="Dugan-Rocha S."/>
            <person name="Elkadiri S."/>
            <person name="Gnanaolivu R."/>
            <person name="Hernandez B."/>
            <person name="Skinner E."/>
            <person name="Javaid M."/>
            <person name="Lee S."/>
            <person name="Li M."/>
            <person name="Ming W."/>
            <person name="Munidasa M."/>
            <person name="Muniz J."/>
            <person name="Nguyen L."/>
            <person name="Hughes D."/>
            <person name="Osuji N."/>
            <person name="Pu L.-L."/>
            <person name="Puazo M."/>
            <person name="Qu C."/>
            <person name="Quiroz J."/>
            <person name="Raj R."/>
            <person name="Weissenberger G."/>
            <person name="Xin Y."/>
            <person name="Zou X."/>
            <person name="Han Y."/>
            <person name="Worley K."/>
            <person name="Muzny D."/>
            <person name="Gibbs R."/>
        </authorList>
    </citation>
    <scope>NUCLEOTIDE SEQUENCE</scope>
    <source>
        <strain evidence="2">Sampled in the wild</strain>
    </source>
</reference>
<evidence type="ECO:0000256" key="1">
    <source>
        <dbReference type="SAM" id="MobiDB-lite"/>
    </source>
</evidence>
<evidence type="ECO:0000313" key="3">
    <source>
        <dbReference type="Proteomes" id="UP000792457"/>
    </source>
</evidence>
<feature type="region of interest" description="Disordered" evidence="1">
    <location>
        <begin position="67"/>
        <end position="94"/>
    </location>
</feature>